<organism evidence="2 3">
    <name type="scientific">Friedmanniomyces endolithicus</name>
    <dbReference type="NCBI Taxonomy" id="329885"/>
    <lineage>
        <taxon>Eukaryota</taxon>
        <taxon>Fungi</taxon>
        <taxon>Dikarya</taxon>
        <taxon>Ascomycota</taxon>
        <taxon>Pezizomycotina</taxon>
        <taxon>Dothideomycetes</taxon>
        <taxon>Dothideomycetidae</taxon>
        <taxon>Mycosphaerellales</taxon>
        <taxon>Teratosphaeriaceae</taxon>
        <taxon>Friedmanniomyces</taxon>
    </lineage>
</organism>
<name>A0AAN6H1S6_9PEZI</name>
<feature type="compositionally biased region" description="Polar residues" evidence="1">
    <location>
        <begin position="301"/>
        <end position="313"/>
    </location>
</feature>
<reference evidence="2" key="1">
    <citation type="submission" date="2023-06" db="EMBL/GenBank/DDBJ databases">
        <title>Black Yeasts Isolated from many extreme environments.</title>
        <authorList>
            <person name="Coleine C."/>
            <person name="Stajich J.E."/>
            <person name="Selbmann L."/>
        </authorList>
    </citation>
    <scope>NUCLEOTIDE SEQUENCE</scope>
    <source>
        <strain evidence="2">CCFEE 5200</strain>
    </source>
</reference>
<evidence type="ECO:0000313" key="2">
    <source>
        <dbReference type="EMBL" id="KAK0952589.1"/>
    </source>
</evidence>
<comment type="caution">
    <text evidence="2">The sequence shown here is derived from an EMBL/GenBank/DDBJ whole genome shotgun (WGS) entry which is preliminary data.</text>
</comment>
<sequence>MASALPPSPVKHGKLKVLECERKMGVWWPRGLRRRGGRNAFQVIRDLNAGLQKVIEKYCKNEPNAALPLAELEASANEVFDSIGPRMWPTPEADAEGGRFQWLANAWENDLEGLYPLDLYYAHDEDRPLLRRHFNDMVVARCIIYNKNHSRTSQNDRMHNERLISAPSALPSGEGEQDEGEQDEGEQDEGEQDEGEQDEGEQDEGGQYEDDRYDTTYRTRRSTRVSGTALTVPTSDADYDTGSRGGAEKRRGSTLEANNAKRQHDSRLRRLPPWSLVIVLKLSPQSLLAWTKANEAGPQVDETSNPSTDTSRSAAHGQSELASDPDVLERQHRERARAGLRRWTSSTATAMGEAGPTEMLASVEYSDSLAAANRRGREEAKRARALRDSGMSRNTIEVLDVRNSDDPAPVATQRRSLSGAEGKSEKRMYDHDDSTARSVDGSCLEDTLGLQRRLDPVIFAPSVSNGPLSKSRIQAPSNSQAGTRSGPTGPPSPAESQPGPSSPVASTSDPQPATSLDDSGGTHENDAMATLERIDTEIDWTPLDKFPSSIPLQVCRTIEDFFAQIDDSRPQVLKQRRVHAAQIEHHNYRGAGQNVTCRIFREGLKGSLAFEKMLGRLKHYDGETLPMLKITVEWSP</sequence>
<proteinExistence type="predicted"/>
<feature type="region of interest" description="Disordered" evidence="1">
    <location>
        <begin position="462"/>
        <end position="524"/>
    </location>
</feature>
<feature type="compositionally biased region" description="Polar residues" evidence="1">
    <location>
        <begin position="225"/>
        <end position="234"/>
    </location>
</feature>
<feature type="region of interest" description="Disordered" evidence="1">
    <location>
        <begin position="294"/>
        <end position="342"/>
    </location>
</feature>
<feature type="compositionally biased region" description="Acidic residues" evidence="1">
    <location>
        <begin position="175"/>
        <end position="208"/>
    </location>
</feature>
<dbReference type="EMBL" id="JAUJLE010000603">
    <property type="protein sequence ID" value="KAK0952589.1"/>
    <property type="molecule type" value="Genomic_DNA"/>
</dbReference>
<keyword evidence="3" id="KW-1185">Reference proteome</keyword>
<feature type="region of interest" description="Disordered" evidence="1">
    <location>
        <begin position="167"/>
        <end position="266"/>
    </location>
</feature>
<dbReference type="AlphaFoldDB" id="A0AAN6H1S6"/>
<accession>A0AAN6H1S6</accession>
<evidence type="ECO:0000256" key="1">
    <source>
        <dbReference type="SAM" id="MobiDB-lite"/>
    </source>
</evidence>
<gene>
    <name evidence="2" type="ORF">LTR91_024324</name>
</gene>
<feature type="region of interest" description="Disordered" evidence="1">
    <location>
        <begin position="396"/>
        <end position="440"/>
    </location>
</feature>
<evidence type="ECO:0000313" key="3">
    <source>
        <dbReference type="Proteomes" id="UP001175353"/>
    </source>
</evidence>
<feature type="compositionally biased region" description="Basic and acidic residues" evidence="1">
    <location>
        <begin position="422"/>
        <end position="435"/>
    </location>
</feature>
<feature type="compositionally biased region" description="Polar residues" evidence="1">
    <location>
        <begin position="494"/>
        <end position="517"/>
    </location>
</feature>
<dbReference type="Proteomes" id="UP001175353">
    <property type="component" value="Unassembled WGS sequence"/>
</dbReference>
<feature type="compositionally biased region" description="Polar residues" evidence="1">
    <location>
        <begin position="462"/>
        <end position="481"/>
    </location>
</feature>
<protein>
    <submittedName>
        <fullName evidence="2">Uncharacterized protein</fullName>
    </submittedName>
</protein>